<dbReference type="InterPro" id="IPR036607">
    <property type="entry name" value="PRKCSH"/>
</dbReference>
<evidence type="ECO:0000259" key="3">
    <source>
        <dbReference type="PROSITE" id="PS51914"/>
    </source>
</evidence>
<proteinExistence type="predicted"/>
<dbReference type="PROSITE" id="PS51914">
    <property type="entry name" value="MRH"/>
    <property type="match status" value="1"/>
</dbReference>
<dbReference type="InterPro" id="IPR009011">
    <property type="entry name" value="Man6P_isomerase_rcpt-bd_dom_sf"/>
</dbReference>
<feature type="domain" description="MRH" evidence="3">
    <location>
        <begin position="1"/>
        <end position="108"/>
    </location>
</feature>
<dbReference type="InterPro" id="IPR039794">
    <property type="entry name" value="Gtb1-like"/>
</dbReference>
<dbReference type="AlphaFoldDB" id="A0A0M3KHZ2"/>
<evidence type="ECO:0000313" key="4">
    <source>
        <dbReference type="WBParaSite" id="ASIM_0002060701-mRNA-1"/>
    </source>
</evidence>
<dbReference type="PANTHER" id="PTHR12630:SF1">
    <property type="entry name" value="GLUCOSIDASE 2 SUBUNIT BETA"/>
    <property type="match status" value="1"/>
</dbReference>
<dbReference type="Pfam" id="PF13015">
    <property type="entry name" value="PRKCSH_1"/>
    <property type="match status" value="1"/>
</dbReference>
<name>A0A0M3KHZ2_ANISI</name>
<evidence type="ECO:0000256" key="2">
    <source>
        <dbReference type="ARBA" id="ARBA00023157"/>
    </source>
</evidence>
<dbReference type="InterPro" id="IPR044865">
    <property type="entry name" value="MRH_dom"/>
</dbReference>
<evidence type="ECO:0000256" key="1">
    <source>
        <dbReference type="ARBA" id="ARBA00022729"/>
    </source>
</evidence>
<dbReference type="GO" id="GO:0017177">
    <property type="term" value="C:glucosidase II complex"/>
    <property type="evidence" value="ECO:0007669"/>
    <property type="project" value="TreeGrafter"/>
</dbReference>
<dbReference type="WBParaSite" id="ASIM_0002060701-mRNA-1">
    <property type="protein sequence ID" value="ASIM_0002060701-mRNA-1"/>
    <property type="gene ID" value="ASIM_0002060701"/>
</dbReference>
<sequence length="119" mass="13219">LDSSISESESYISGDFGEDLAWVPLKGKWFELDDGQYIYKVSLFDRAVQKEKSGHMEISLGGQGCWNGPERSTRVVIECGEETALVEATEPSKCEYRFVLKTPAGCPNPATIDDLHDEL</sequence>
<keyword evidence="1" id="KW-0732">Signal</keyword>
<protein>
    <submittedName>
        <fullName evidence="4">Glucosidase 2 subunit beta (inferred by orthology to a human protein)</fullName>
    </submittedName>
</protein>
<dbReference type="SUPFAM" id="SSF50911">
    <property type="entry name" value="Mannose 6-phosphate receptor domain"/>
    <property type="match status" value="1"/>
</dbReference>
<dbReference type="Gene3D" id="2.70.130.10">
    <property type="entry name" value="Mannose-6-phosphate receptor binding domain"/>
    <property type="match status" value="1"/>
</dbReference>
<reference evidence="4" key="1">
    <citation type="submission" date="2017-02" db="UniProtKB">
        <authorList>
            <consortium name="WormBaseParasite"/>
        </authorList>
    </citation>
    <scope>IDENTIFICATION</scope>
</reference>
<dbReference type="GO" id="GO:0006491">
    <property type="term" value="P:N-glycan processing"/>
    <property type="evidence" value="ECO:0007669"/>
    <property type="project" value="TreeGrafter"/>
</dbReference>
<accession>A0A0M3KHZ2</accession>
<organism evidence="4">
    <name type="scientific">Anisakis simplex</name>
    <name type="common">Herring worm</name>
    <dbReference type="NCBI Taxonomy" id="6269"/>
    <lineage>
        <taxon>Eukaryota</taxon>
        <taxon>Metazoa</taxon>
        <taxon>Ecdysozoa</taxon>
        <taxon>Nematoda</taxon>
        <taxon>Chromadorea</taxon>
        <taxon>Rhabditida</taxon>
        <taxon>Spirurina</taxon>
        <taxon>Ascaridomorpha</taxon>
        <taxon>Ascaridoidea</taxon>
        <taxon>Anisakidae</taxon>
        <taxon>Anisakis</taxon>
        <taxon>Anisakis simplex complex</taxon>
    </lineage>
</organism>
<keyword evidence="2" id="KW-1015">Disulfide bond</keyword>
<dbReference type="PANTHER" id="PTHR12630">
    <property type="entry name" value="N-LINKED OLIGOSACCHARIDE PROCESSING"/>
    <property type="match status" value="1"/>
</dbReference>